<evidence type="ECO:0000256" key="2">
    <source>
        <dbReference type="ARBA" id="ARBA00010790"/>
    </source>
</evidence>
<dbReference type="SUPFAM" id="SSF51905">
    <property type="entry name" value="FAD/NAD(P)-binding domain"/>
    <property type="match status" value="1"/>
</dbReference>
<comment type="subunit">
    <text evidence="3">Monomer.</text>
</comment>
<comment type="cofactor">
    <cofactor evidence="1">
        <name>FAD</name>
        <dbReference type="ChEBI" id="CHEBI:57692"/>
    </cofactor>
</comment>
<dbReference type="Gene3D" id="3.50.50.60">
    <property type="entry name" value="FAD/NAD(P)-binding domain"/>
    <property type="match status" value="1"/>
</dbReference>
<dbReference type="InterPro" id="IPR007867">
    <property type="entry name" value="GMC_OxRtase_C"/>
</dbReference>
<accession>A0A9P5ZES8</accession>
<dbReference type="PANTHER" id="PTHR11552">
    <property type="entry name" value="GLUCOSE-METHANOL-CHOLINE GMC OXIDOREDUCTASE"/>
    <property type="match status" value="1"/>
</dbReference>
<dbReference type="Proteomes" id="UP000807469">
    <property type="component" value="Unassembled WGS sequence"/>
</dbReference>
<protein>
    <recommendedName>
        <fullName evidence="4">Glucose-methanol-choline oxidoreductase C-terminal domain-containing protein</fullName>
    </recommendedName>
</protein>
<name>A0A9P5ZES8_9AGAR</name>
<organism evidence="5 6">
    <name type="scientific">Pholiota conissans</name>
    <dbReference type="NCBI Taxonomy" id="109636"/>
    <lineage>
        <taxon>Eukaryota</taxon>
        <taxon>Fungi</taxon>
        <taxon>Dikarya</taxon>
        <taxon>Basidiomycota</taxon>
        <taxon>Agaricomycotina</taxon>
        <taxon>Agaricomycetes</taxon>
        <taxon>Agaricomycetidae</taxon>
        <taxon>Agaricales</taxon>
        <taxon>Agaricineae</taxon>
        <taxon>Strophariaceae</taxon>
        <taxon>Pholiota</taxon>
    </lineage>
</organism>
<reference evidence="5" key="1">
    <citation type="submission" date="2020-11" db="EMBL/GenBank/DDBJ databases">
        <authorList>
            <consortium name="DOE Joint Genome Institute"/>
            <person name="Ahrendt S."/>
            <person name="Riley R."/>
            <person name="Andreopoulos W."/>
            <person name="Labutti K."/>
            <person name="Pangilinan J."/>
            <person name="Ruiz-Duenas F.J."/>
            <person name="Barrasa J.M."/>
            <person name="Sanchez-Garcia M."/>
            <person name="Camarero S."/>
            <person name="Miyauchi S."/>
            <person name="Serrano A."/>
            <person name="Linde D."/>
            <person name="Babiker R."/>
            <person name="Drula E."/>
            <person name="Ayuso-Fernandez I."/>
            <person name="Pacheco R."/>
            <person name="Padilla G."/>
            <person name="Ferreira P."/>
            <person name="Barriuso J."/>
            <person name="Kellner H."/>
            <person name="Castanera R."/>
            <person name="Alfaro M."/>
            <person name="Ramirez L."/>
            <person name="Pisabarro A.G."/>
            <person name="Kuo A."/>
            <person name="Tritt A."/>
            <person name="Lipzen A."/>
            <person name="He G."/>
            <person name="Yan M."/>
            <person name="Ng V."/>
            <person name="Cullen D."/>
            <person name="Martin F."/>
            <person name="Rosso M.-N."/>
            <person name="Henrissat B."/>
            <person name="Hibbett D."/>
            <person name="Martinez A.T."/>
            <person name="Grigoriev I.V."/>
        </authorList>
    </citation>
    <scope>NUCLEOTIDE SEQUENCE</scope>
    <source>
        <strain evidence="5">CIRM-BRFM 674</strain>
    </source>
</reference>
<feature type="domain" description="Glucose-methanol-choline oxidoreductase C-terminal" evidence="4">
    <location>
        <begin position="1"/>
        <end position="39"/>
    </location>
</feature>
<dbReference type="Pfam" id="PF05199">
    <property type="entry name" value="GMC_oxred_C"/>
    <property type="match status" value="1"/>
</dbReference>
<dbReference type="EMBL" id="MU155136">
    <property type="protein sequence ID" value="KAF9485355.1"/>
    <property type="molecule type" value="Genomic_DNA"/>
</dbReference>
<evidence type="ECO:0000256" key="1">
    <source>
        <dbReference type="ARBA" id="ARBA00001974"/>
    </source>
</evidence>
<sequence length="52" mass="5713">GVVNTELKVFGVEGLRIADSSIFPWVLGTHLQAPTVCVAERCAEIMLREKLD</sequence>
<proteinExistence type="inferred from homology"/>
<comment type="similarity">
    <text evidence="2">Belongs to the GMC oxidoreductase family.</text>
</comment>
<keyword evidence="6" id="KW-1185">Reference proteome</keyword>
<dbReference type="InterPro" id="IPR036188">
    <property type="entry name" value="FAD/NAD-bd_sf"/>
</dbReference>
<dbReference type="AlphaFoldDB" id="A0A9P5ZES8"/>
<dbReference type="GO" id="GO:0050660">
    <property type="term" value="F:flavin adenine dinucleotide binding"/>
    <property type="evidence" value="ECO:0007669"/>
    <property type="project" value="InterPro"/>
</dbReference>
<dbReference type="InterPro" id="IPR012132">
    <property type="entry name" value="GMC_OxRdtase"/>
</dbReference>
<dbReference type="OrthoDB" id="269227at2759"/>
<dbReference type="PANTHER" id="PTHR11552:SF147">
    <property type="entry name" value="CHOLINE DEHYDROGENASE, MITOCHONDRIAL"/>
    <property type="match status" value="1"/>
</dbReference>
<feature type="non-terminal residue" evidence="5">
    <location>
        <position position="1"/>
    </location>
</feature>
<evidence type="ECO:0000259" key="4">
    <source>
        <dbReference type="Pfam" id="PF05199"/>
    </source>
</evidence>
<dbReference type="GO" id="GO:0016614">
    <property type="term" value="F:oxidoreductase activity, acting on CH-OH group of donors"/>
    <property type="evidence" value="ECO:0007669"/>
    <property type="project" value="InterPro"/>
</dbReference>
<evidence type="ECO:0000313" key="5">
    <source>
        <dbReference type="EMBL" id="KAF9485355.1"/>
    </source>
</evidence>
<evidence type="ECO:0000313" key="6">
    <source>
        <dbReference type="Proteomes" id="UP000807469"/>
    </source>
</evidence>
<gene>
    <name evidence="5" type="ORF">BDN70DRAFT_795964</name>
</gene>
<evidence type="ECO:0000256" key="3">
    <source>
        <dbReference type="ARBA" id="ARBA00011245"/>
    </source>
</evidence>
<comment type="caution">
    <text evidence="5">The sequence shown here is derived from an EMBL/GenBank/DDBJ whole genome shotgun (WGS) entry which is preliminary data.</text>
</comment>